<dbReference type="PANTHER" id="PTHR13903:SF8">
    <property type="entry name" value="PIRIN"/>
    <property type="match status" value="1"/>
</dbReference>
<feature type="binding site" evidence="2">
    <location>
        <position position="96"/>
    </location>
    <ligand>
        <name>Fe cation</name>
        <dbReference type="ChEBI" id="CHEBI:24875"/>
    </ligand>
</feature>
<keyword evidence="2" id="KW-0408">Iron</keyword>
<evidence type="ECO:0000313" key="7">
    <source>
        <dbReference type="Proteomes" id="UP000482634"/>
    </source>
</evidence>
<dbReference type="GO" id="GO:0046872">
    <property type="term" value="F:metal ion binding"/>
    <property type="evidence" value="ECO:0007669"/>
    <property type="project" value="UniProtKB-KW"/>
</dbReference>
<comment type="cofactor">
    <cofactor evidence="2">
        <name>Fe cation</name>
        <dbReference type="ChEBI" id="CHEBI:24875"/>
    </cofactor>
    <text evidence="2">Binds 1 Fe cation per subunit.</text>
</comment>
<dbReference type="Pfam" id="PF05726">
    <property type="entry name" value="Pirin_C"/>
    <property type="match status" value="1"/>
</dbReference>
<dbReference type="PIRSF" id="PIRSF006232">
    <property type="entry name" value="Pirin"/>
    <property type="match status" value="1"/>
</dbReference>
<keyword evidence="7" id="KW-1185">Reference proteome</keyword>
<dbReference type="InterPro" id="IPR012093">
    <property type="entry name" value="Pirin"/>
</dbReference>
<feature type="binding site" evidence="2">
    <location>
        <position position="98"/>
    </location>
    <ligand>
        <name>Fe cation</name>
        <dbReference type="ChEBI" id="CHEBI:24875"/>
    </ligand>
</feature>
<dbReference type="InterPro" id="IPR008778">
    <property type="entry name" value="Pirin_C_dom"/>
</dbReference>
<dbReference type="AlphaFoldDB" id="A0A6B3NMH3"/>
<evidence type="ECO:0000256" key="3">
    <source>
        <dbReference type="RuleBase" id="RU003457"/>
    </source>
</evidence>
<dbReference type="InterPro" id="IPR003829">
    <property type="entry name" value="Pirin_N_dom"/>
</dbReference>
<evidence type="ECO:0000256" key="2">
    <source>
        <dbReference type="PIRSR" id="PIRSR006232-1"/>
    </source>
</evidence>
<organism evidence="6 7">
    <name type="scientific">Pseudomonas brassicae</name>
    <dbReference type="NCBI Taxonomy" id="2708063"/>
    <lineage>
        <taxon>Bacteria</taxon>
        <taxon>Pseudomonadati</taxon>
        <taxon>Pseudomonadota</taxon>
        <taxon>Gammaproteobacteria</taxon>
        <taxon>Pseudomonadales</taxon>
        <taxon>Pseudomonadaceae</taxon>
        <taxon>Pseudomonas</taxon>
    </lineage>
</organism>
<name>A0A6B3NMH3_9PSED</name>
<dbReference type="SUPFAM" id="SSF51182">
    <property type="entry name" value="RmlC-like cupins"/>
    <property type="match status" value="1"/>
</dbReference>
<dbReference type="PANTHER" id="PTHR13903">
    <property type="entry name" value="PIRIN-RELATED"/>
    <property type="match status" value="1"/>
</dbReference>
<dbReference type="RefSeq" id="WP_163940564.1">
    <property type="nucleotide sequence ID" value="NZ_JAAHBU010000011.1"/>
</dbReference>
<accession>A0A6B3NMH3</accession>
<feature type="domain" description="Pirin N-terminal" evidence="4">
    <location>
        <begin position="34"/>
        <end position="114"/>
    </location>
</feature>
<comment type="similarity">
    <text evidence="1 3">Belongs to the pirin family.</text>
</comment>
<dbReference type="CDD" id="cd02247">
    <property type="entry name" value="cupin_pirin_C"/>
    <property type="match status" value="1"/>
</dbReference>
<dbReference type="InterPro" id="IPR011051">
    <property type="entry name" value="RmlC_Cupin_sf"/>
</dbReference>
<feature type="binding site" evidence="2">
    <location>
        <position position="49"/>
    </location>
    <ligand>
        <name>Fe cation</name>
        <dbReference type="ChEBI" id="CHEBI:24875"/>
    </ligand>
</feature>
<proteinExistence type="inferred from homology"/>
<evidence type="ECO:0000259" key="4">
    <source>
        <dbReference type="Pfam" id="PF02678"/>
    </source>
</evidence>
<protein>
    <submittedName>
        <fullName evidence="6">Pirin family protein</fullName>
    </submittedName>
</protein>
<comment type="caution">
    <text evidence="6">The sequence shown here is derived from an EMBL/GenBank/DDBJ whole genome shotgun (WGS) entry which is preliminary data.</text>
</comment>
<dbReference type="Gene3D" id="2.60.120.10">
    <property type="entry name" value="Jelly Rolls"/>
    <property type="match status" value="2"/>
</dbReference>
<evidence type="ECO:0000256" key="1">
    <source>
        <dbReference type="ARBA" id="ARBA00008416"/>
    </source>
</evidence>
<dbReference type="EMBL" id="JAAHBU010000011">
    <property type="protein sequence ID" value="NER62803.1"/>
    <property type="molecule type" value="Genomic_DNA"/>
</dbReference>
<evidence type="ECO:0000259" key="5">
    <source>
        <dbReference type="Pfam" id="PF05726"/>
    </source>
</evidence>
<keyword evidence="2" id="KW-0479">Metal-binding</keyword>
<evidence type="ECO:0000313" key="6">
    <source>
        <dbReference type="EMBL" id="NER62803.1"/>
    </source>
</evidence>
<feature type="binding site" evidence="2">
    <location>
        <position position="51"/>
    </location>
    <ligand>
        <name>Fe cation</name>
        <dbReference type="ChEBI" id="CHEBI:24875"/>
    </ligand>
</feature>
<sequence length="278" mass="29938">MHPTARLQRMNHGSQFRAFSLRGDQNAKPIDPFLGVDHAWISGPTFPPHPHAGFSAVSYLFLDSETGIDNRDSLGNRNVIQPGGLHWTAAGEGIVHEEVPAQPGKTVHMLQIFINLPEDRQADAPFVFSVEAQDVPTVYLAGAKIRVPLGNFEGLASPLLLPTDVRLLDISVEAASEVKIPVPEGHVAFVMPIDGEVYVDGQAFDLTDPKAPVNLPKGADRVVTLQAKSGNAKAVLFSGTPLNQPVYWQGPMALASMDALATAVDGYRRGEFGTLHAR</sequence>
<dbReference type="Pfam" id="PF02678">
    <property type="entry name" value="Pirin"/>
    <property type="match status" value="1"/>
</dbReference>
<dbReference type="CDD" id="cd02909">
    <property type="entry name" value="cupin_pirin_N"/>
    <property type="match status" value="1"/>
</dbReference>
<reference evidence="6 7" key="1">
    <citation type="submission" date="2020-02" db="EMBL/GenBank/DDBJ databases">
        <title>Broccoli isolated Pseudomonas sp.</title>
        <authorList>
            <person name="Fujikawa T."/>
            <person name="Sawada H."/>
        </authorList>
    </citation>
    <scope>NUCLEOTIDE SEQUENCE [LARGE SCALE GENOMIC DNA]</scope>
    <source>
        <strain evidence="6 7">MAFF212427</strain>
    </source>
</reference>
<dbReference type="InterPro" id="IPR014710">
    <property type="entry name" value="RmlC-like_jellyroll"/>
</dbReference>
<gene>
    <name evidence="6" type="ORF">G3436_01390</name>
</gene>
<feature type="domain" description="Pirin C-terminal" evidence="5">
    <location>
        <begin position="168"/>
        <end position="273"/>
    </location>
</feature>
<dbReference type="Proteomes" id="UP000482634">
    <property type="component" value="Unassembled WGS sequence"/>
</dbReference>